<protein>
    <submittedName>
        <fullName evidence="1">Uncharacterized protein</fullName>
    </submittedName>
</protein>
<organism evidence="1 2">
    <name type="scientific">Jaapia argillacea MUCL 33604</name>
    <dbReference type="NCBI Taxonomy" id="933084"/>
    <lineage>
        <taxon>Eukaryota</taxon>
        <taxon>Fungi</taxon>
        <taxon>Dikarya</taxon>
        <taxon>Basidiomycota</taxon>
        <taxon>Agaricomycotina</taxon>
        <taxon>Agaricomycetes</taxon>
        <taxon>Agaricomycetidae</taxon>
        <taxon>Jaapiales</taxon>
        <taxon>Jaapiaceae</taxon>
        <taxon>Jaapia</taxon>
    </lineage>
</organism>
<gene>
    <name evidence="1" type="ORF">JAAARDRAFT_200313</name>
</gene>
<dbReference type="HOGENOM" id="CLU_2671407_0_0_1"/>
<dbReference type="Proteomes" id="UP000027265">
    <property type="component" value="Unassembled WGS sequence"/>
</dbReference>
<reference evidence="2" key="1">
    <citation type="journal article" date="2014" name="Proc. Natl. Acad. Sci. U.S.A.">
        <title>Extensive sampling of basidiomycete genomes demonstrates inadequacy of the white-rot/brown-rot paradigm for wood decay fungi.</title>
        <authorList>
            <person name="Riley R."/>
            <person name="Salamov A.A."/>
            <person name="Brown D.W."/>
            <person name="Nagy L.G."/>
            <person name="Floudas D."/>
            <person name="Held B.W."/>
            <person name="Levasseur A."/>
            <person name="Lombard V."/>
            <person name="Morin E."/>
            <person name="Otillar R."/>
            <person name="Lindquist E.A."/>
            <person name="Sun H."/>
            <person name="LaButti K.M."/>
            <person name="Schmutz J."/>
            <person name="Jabbour D."/>
            <person name="Luo H."/>
            <person name="Baker S.E."/>
            <person name="Pisabarro A.G."/>
            <person name="Walton J.D."/>
            <person name="Blanchette R.A."/>
            <person name="Henrissat B."/>
            <person name="Martin F."/>
            <person name="Cullen D."/>
            <person name="Hibbett D.S."/>
            <person name="Grigoriev I.V."/>
        </authorList>
    </citation>
    <scope>NUCLEOTIDE SEQUENCE [LARGE SCALE GENOMIC DNA]</scope>
    <source>
        <strain evidence="2">MUCL 33604</strain>
    </source>
</reference>
<accession>A0A067PHX1</accession>
<name>A0A067PHX1_9AGAM</name>
<sequence length="75" mass="8641">MREESGSEVKDSHLFSQFEGCEDVSKREEGLARAQTWFNVMKGHQTTLPEAPTMKSSLETWDNWQMKLPLKILPS</sequence>
<keyword evidence="2" id="KW-1185">Reference proteome</keyword>
<dbReference type="OrthoDB" id="5360893at2759"/>
<evidence type="ECO:0000313" key="2">
    <source>
        <dbReference type="Proteomes" id="UP000027265"/>
    </source>
</evidence>
<evidence type="ECO:0000313" key="1">
    <source>
        <dbReference type="EMBL" id="KDQ50071.1"/>
    </source>
</evidence>
<dbReference type="AlphaFoldDB" id="A0A067PHX1"/>
<dbReference type="InParanoid" id="A0A067PHX1"/>
<dbReference type="EMBL" id="KL197767">
    <property type="protein sequence ID" value="KDQ50071.1"/>
    <property type="molecule type" value="Genomic_DNA"/>
</dbReference>
<proteinExistence type="predicted"/>